<proteinExistence type="predicted"/>
<dbReference type="HOGENOM" id="CLU_1282510_0_0_0"/>
<dbReference type="EMBL" id="CP000473">
    <property type="protein sequence ID" value="ABJ85729.1"/>
    <property type="molecule type" value="Genomic_DNA"/>
</dbReference>
<organism evidence="1">
    <name type="scientific">Solibacter usitatus (strain Ellin6076)</name>
    <dbReference type="NCBI Taxonomy" id="234267"/>
    <lineage>
        <taxon>Bacteria</taxon>
        <taxon>Pseudomonadati</taxon>
        <taxon>Acidobacteriota</taxon>
        <taxon>Terriglobia</taxon>
        <taxon>Bryobacterales</taxon>
        <taxon>Solibacteraceae</taxon>
        <taxon>Candidatus Solibacter</taxon>
    </lineage>
</organism>
<gene>
    <name evidence="1" type="ordered locus">Acid_4770</name>
</gene>
<dbReference type="InParanoid" id="Q01X86"/>
<dbReference type="STRING" id="234267.Acid_4770"/>
<reference evidence="1" key="1">
    <citation type="submission" date="2006-10" db="EMBL/GenBank/DDBJ databases">
        <title>Complete sequence of Solibacter usitatus Ellin6076.</title>
        <authorList>
            <consortium name="US DOE Joint Genome Institute"/>
            <person name="Copeland A."/>
            <person name="Lucas S."/>
            <person name="Lapidus A."/>
            <person name="Barry K."/>
            <person name="Detter J.C."/>
            <person name="Glavina del Rio T."/>
            <person name="Hammon N."/>
            <person name="Israni S."/>
            <person name="Dalin E."/>
            <person name="Tice H."/>
            <person name="Pitluck S."/>
            <person name="Thompson L.S."/>
            <person name="Brettin T."/>
            <person name="Bruce D."/>
            <person name="Han C."/>
            <person name="Tapia R."/>
            <person name="Gilna P."/>
            <person name="Schmutz J."/>
            <person name="Larimer F."/>
            <person name="Land M."/>
            <person name="Hauser L."/>
            <person name="Kyrpides N."/>
            <person name="Mikhailova N."/>
            <person name="Janssen P.H."/>
            <person name="Kuske C.R."/>
            <person name="Richardson P."/>
        </authorList>
    </citation>
    <scope>NUCLEOTIDE SEQUENCE</scope>
    <source>
        <strain evidence="1">Ellin6076</strain>
    </source>
</reference>
<name>Q01X86_SOLUE</name>
<sequence length="215" mass="23448">MAEYFKGALRRADLSPEYTEVLDFEHRSQVNWRSDLRQYMIIEWPPVDLPNQSLPGPSIVIERNTTDTGERKQFFGRSARRLVTRVTRGDAPETTIDGWYIEAPGLPKGKGGGGAIAILTMAVAGQGRPRIEFKQTGPAPDGLMVRGRTVTSLAVPGGSQQASETVTEVTDLVNAPLQDKFFQPPDGYQRVGSLPTCALEPRLLHGVNSCKPTGG</sequence>
<dbReference type="KEGG" id="sus:Acid_4770"/>
<evidence type="ECO:0008006" key="2">
    <source>
        <dbReference type="Google" id="ProtNLM"/>
    </source>
</evidence>
<protein>
    <recommendedName>
        <fullName evidence="2">DUF4412 domain-containing protein</fullName>
    </recommendedName>
</protein>
<evidence type="ECO:0000313" key="1">
    <source>
        <dbReference type="EMBL" id="ABJ85729.1"/>
    </source>
</evidence>
<dbReference type="AlphaFoldDB" id="Q01X86"/>
<accession>Q01X86</accession>